<comment type="similarity">
    <text evidence="1 7">Belongs to the bacterial ribosomal protein bS20 family.</text>
</comment>
<evidence type="ECO:0000256" key="1">
    <source>
        <dbReference type="ARBA" id="ARBA00007634"/>
    </source>
</evidence>
<evidence type="ECO:0000256" key="6">
    <source>
        <dbReference type="ARBA" id="ARBA00035136"/>
    </source>
</evidence>
<reference evidence="8" key="2">
    <citation type="submission" date="2021-04" db="EMBL/GenBank/DDBJ databases">
        <authorList>
            <person name="Gilroy R."/>
        </authorList>
    </citation>
    <scope>NUCLEOTIDE SEQUENCE</scope>
    <source>
        <strain evidence="8">ChiHcolR34-3080</strain>
    </source>
</reference>
<dbReference type="PANTHER" id="PTHR33398:SF1">
    <property type="entry name" value="SMALL RIBOSOMAL SUBUNIT PROTEIN BS20C"/>
    <property type="match status" value="1"/>
</dbReference>
<evidence type="ECO:0000256" key="7">
    <source>
        <dbReference type="HAMAP-Rule" id="MF_00500"/>
    </source>
</evidence>
<keyword evidence="5 7" id="KW-0687">Ribonucleoprotein</keyword>
<dbReference type="SUPFAM" id="SSF46992">
    <property type="entry name" value="Ribosomal protein S20"/>
    <property type="match status" value="1"/>
</dbReference>
<name>A0A9D1TVK3_9FIRM</name>
<comment type="function">
    <text evidence="7">Binds directly to 16S ribosomal RNA.</text>
</comment>
<dbReference type="GO" id="GO:0005829">
    <property type="term" value="C:cytosol"/>
    <property type="evidence" value="ECO:0007669"/>
    <property type="project" value="TreeGrafter"/>
</dbReference>
<evidence type="ECO:0000256" key="2">
    <source>
        <dbReference type="ARBA" id="ARBA00022730"/>
    </source>
</evidence>
<organism evidence="8 9">
    <name type="scientific">Candidatus Faecalibacterium intestinigallinarum</name>
    <dbReference type="NCBI Taxonomy" id="2838581"/>
    <lineage>
        <taxon>Bacteria</taxon>
        <taxon>Bacillati</taxon>
        <taxon>Bacillota</taxon>
        <taxon>Clostridia</taxon>
        <taxon>Eubacteriales</taxon>
        <taxon>Oscillospiraceae</taxon>
        <taxon>Faecalibacterium</taxon>
    </lineage>
</organism>
<dbReference type="EMBL" id="DXHQ01000036">
    <property type="protein sequence ID" value="HIW08341.1"/>
    <property type="molecule type" value="Genomic_DNA"/>
</dbReference>
<dbReference type="NCBIfam" id="TIGR00029">
    <property type="entry name" value="S20"/>
    <property type="match status" value="1"/>
</dbReference>
<dbReference type="AlphaFoldDB" id="A0A9D1TVK3"/>
<dbReference type="Gene3D" id="1.20.58.110">
    <property type="entry name" value="Ribosomal protein S20"/>
    <property type="match status" value="1"/>
</dbReference>
<accession>A0A9D1TVK3</accession>
<evidence type="ECO:0000313" key="9">
    <source>
        <dbReference type="Proteomes" id="UP000823933"/>
    </source>
</evidence>
<dbReference type="HAMAP" id="MF_00500">
    <property type="entry name" value="Ribosomal_bS20"/>
    <property type="match status" value="1"/>
</dbReference>
<dbReference type="Proteomes" id="UP000823933">
    <property type="component" value="Unassembled WGS sequence"/>
</dbReference>
<keyword evidence="4 7" id="KW-0689">Ribosomal protein</keyword>
<evidence type="ECO:0000313" key="8">
    <source>
        <dbReference type="EMBL" id="HIW08341.1"/>
    </source>
</evidence>
<comment type="caution">
    <text evidence="8">The sequence shown here is derived from an EMBL/GenBank/DDBJ whole genome shotgun (WGS) entry which is preliminary data.</text>
</comment>
<dbReference type="GO" id="GO:0070181">
    <property type="term" value="F:small ribosomal subunit rRNA binding"/>
    <property type="evidence" value="ECO:0007669"/>
    <property type="project" value="TreeGrafter"/>
</dbReference>
<evidence type="ECO:0000256" key="3">
    <source>
        <dbReference type="ARBA" id="ARBA00022884"/>
    </source>
</evidence>
<evidence type="ECO:0000256" key="5">
    <source>
        <dbReference type="ARBA" id="ARBA00023274"/>
    </source>
</evidence>
<dbReference type="InterPro" id="IPR036510">
    <property type="entry name" value="Ribosomal_bS20_sf"/>
</dbReference>
<dbReference type="GO" id="GO:0006412">
    <property type="term" value="P:translation"/>
    <property type="evidence" value="ECO:0007669"/>
    <property type="project" value="UniProtKB-UniRule"/>
</dbReference>
<proteinExistence type="inferred from homology"/>
<reference evidence="8" key="1">
    <citation type="journal article" date="2021" name="PeerJ">
        <title>Extensive microbial diversity within the chicken gut microbiome revealed by metagenomics and culture.</title>
        <authorList>
            <person name="Gilroy R."/>
            <person name="Ravi A."/>
            <person name="Getino M."/>
            <person name="Pursley I."/>
            <person name="Horton D.L."/>
            <person name="Alikhan N.F."/>
            <person name="Baker D."/>
            <person name="Gharbi K."/>
            <person name="Hall N."/>
            <person name="Watson M."/>
            <person name="Adriaenssens E.M."/>
            <person name="Foster-Nyarko E."/>
            <person name="Jarju S."/>
            <person name="Secka A."/>
            <person name="Antonio M."/>
            <person name="Oren A."/>
            <person name="Chaudhuri R.R."/>
            <person name="La Ragione R."/>
            <person name="Hildebrand F."/>
            <person name="Pallen M.J."/>
        </authorList>
    </citation>
    <scope>NUCLEOTIDE SEQUENCE</scope>
    <source>
        <strain evidence="8">ChiHcolR34-3080</strain>
    </source>
</reference>
<keyword evidence="3 7" id="KW-0694">RNA-binding</keyword>
<dbReference type="Pfam" id="PF01649">
    <property type="entry name" value="Ribosomal_S20p"/>
    <property type="match status" value="1"/>
</dbReference>
<dbReference type="PANTHER" id="PTHR33398">
    <property type="entry name" value="30S RIBOSOMAL PROTEIN S20"/>
    <property type="match status" value="1"/>
</dbReference>
<dbReference type="GO" id="GO:0015935">
    <property type="term" value="C:small ribosomal subunit"/>
    <property type="evidence" value="ECO:0007669"/>
    <property type="project" value="TreeGrafter"/>
</dbReference>
<gene>
    <name evidence="7 8" type="primary">rpsT</name>
    <name evidence="8" type="ORF">H9890_02935</name>
</gene>
<dbReference type="InterPro" id="IPR002583">
    <property type="entry name" value="Ribosomal_bS20"/>
</dbReference>
<evidence type="ECO:0000256" key="4">
    <source>
        <dbReference type="ARBA" id="ARBA00022980"/>
    </source>
</evidence>
<dbReference type="GO" id="GO:0003735">
    <property type="term" value="F:structural constituent of ribosome"/>
    <property type="evidence" value="ECO:0007669"/>
    <property type="project" value="InterPro"/>
</dbReference>
<sequence length="86" mass="9165">MPNIKSQKDRVVQSAAERAHNKAIKTNLKTVVKKANAAIDAKAADKDATVLAAVSAIDKARAKGVLKKNTASRKISRMAKRANKAV</sequence>
<keyword evidence="2 7" id="KW-0699">rRNA-binding</keyword>
<protein>
    <recommendedName>
        <fullName evidence="6 7">Small ribosomal subunit protein bS20</fullName>
    </recommendedName>
</protein>